<sequence>MTENSIGDVLALIPSDMQRNMRHLVNAVVGVLTICDNADDFAQHTRQKIYAVALIPASLPTHEWWNLWGLLSTMEPQPSILVYTLSSDFPMWSGVLEAGGFDVLVAPFTEANLRKAVESATNYFYQRLTY</sequence>
<organism evidence="1 2">
    <name type="scientific">Tunturiibacter empetritectus</name>
    <dbReference type="NCBI Taxonomy" id="3069691"/>
    <lineage>
        <taxon>Bacteria</taxon>
        <taxon>Pseudomonadati</taxon>
        <taxon>Acidobacteriota</taxon>
        <taxon>Terriglobia</taxon>
        <taxon>Terriglobales</taxon>
        <taxon>Acidobacteriaceae</taxon>
        <taxon>Tunturiibacter</taxon>
    </lineage>
</organism>
<dbReference type="InterPro" id="IPR011006">
    <property type="entry name" value="CheY-like_superfamily"/>
</dbReference>
<protein>
    <submittedName>
        <fullName evidence="1">FixJ family two-component response regulator</fullName>
    </submittedName>
</protein>
<gene>
    <name evidence="1" type="ORF">HDF09_003967</name>
</gene>
<proteinExistence type="predicted"/>
<dbReference type="SUPFAM" id="SSF52172">
    <property type="entry name" value="CheY-like"/>
    <property type="match status" value="1"/>
</dbReference>
<name>A0A7W8ILD5_9BACT</name>
<evidence type="ECO:0000313" key="1">
    <source>
        <dbReference type="EMBL" id="MBB5319261.1"/>
    </source>
</evidence>
<dbReference type="Proteomes" id="UP000568106">
    <property type="component" value="Unassembled WGS sequence"/>
</dbReference>
<keyword evidence="2" id="KW-1185">Reference proteome</keyword>
<dbReference type="AlphaFoldDB" id="A0A7W8ILD5"/>
<reference evidence="1" key="1">
    <citation type="submission" date="2020-08" db="EMBL/GenBank/DDBJ databases">
        <title>Genomic Encyclopedia of Type Strains, Phase IV (KMG-V): Genome sequencing to study the core and pangenomes of soil and plant-associated prokaryotes.</title>
        <authorList>
            <person name="Whitman W."/>
        </authorList>
    </citation>
    <scope>NUCLEOTIDE SEQUENCE [LARGE SCALE GENOMIC DNA]</scope>
    <source>
        <strain evidence="1">M8UP27</strain>
    </source>
</reference>
<evidence type="ECO:0000313" key="2">
    <source>
        <dbReference type="Proteomes" id="UP000568106"/>
    </source>
</evidence>
<dbReference type="EMBL" id="JACHDY010000007">
    <property type="protein sequence ID" value="MBB5319261.1"/>
    <property type="molecule type" value="Genomic_DNA"/>
</dbReference>
<comment type="caution">
    <text evidence="1">The sequence shown here is derived from an EMBL/GenBank/DDBJ whole genome shotgun (WGS) entry which is preliminary data.</text>
</comment>
<accession>A0A7W8ILD5</accession>
<dbReference type="Gene3D" id="3.40.50.2300">
    <property type="match status" value="1"/>
</dbReference>